<feature type="domain" description="F-box" evidence="1">
    <location>
        <begin position="64"/>
        <end position="100"/>
    </location>
</feature>
<reference evidence="2 3" key="1">
    <citation type="journal article" date="2019" name="Sci. Rep.">
        <title>A high-quality genome of Eragrostis curvula grass provides insights into Poaceae evolution and supports new strategies to enhance forage quality.</title>
        <authorList>
            <person name="Carballo J."/>
            <person name="Santos B.A.C.M."/>
            <person name="Zappacosta D."/>
            <person name="Garbus I."/>
            <person name="Selva J.P."/>
            <person name="Gallo C.A."/>
            <person name="Diaz A."/>
            <person name="Albertini E."/>
            <person name="Caccamo M."/>
            <person name="Echenique V."/>
        </authorList>
    </citation>
    <scope>NUCLEOTIDE SEQUENCE [LARGE SCALE GENOMIC DNA]</scope>
    <source>
        <strain evidence="3">cv. Victoria</strain>
        <tissue evidence="2">Leaf</tissue>
    </source>
</reference>
<dbReference type="InterPro" id="IPR036047">
    <property type="entry name" value="F-box-like_dom_sf"/>
</dbReference>
<evidence type="ECO:0000313" key="2">
    <source>
        <dbReference type="EMBL" id="TVU19682.1"/>
    </source>
</evidence>
<feature type="non-terminal residue" evidence="2">
    <location>
        <position position="1"/>
    </location>
</feature>
<dbReference type="PANTHER" id="PTHR34591:SF30">
    <property type="entry name" value="OS02G0149500 PROTEIN"/>
    <property type="match status" value="1"/>
</dbReference>
<keyword evidence="3" id="KW-1185">Reference proteome</keyword>
<dbReference type="SUPFAM" id="SSF81383">
    <property type="entry name" value="F-box domain"/>
    <property type="match status" value="1"/>
</dbReference>
<comment type="caution">
    <text evidence="2">The sequence shown here is derived from an EMBL/GenBank/DDBJ whole genome shotgun (WGS) entry which is preliminary data.</text>
</comment>
<dbReference type="Proteomes" id="UP000324897">
    <property type="component" value="Chromosome 7"/>
</dbReference>
<dbReference type="AlphaFoldDB" id="A0A5J9U7L4"/>
<dbReference type="OrthoDB" id="668684at2759"/>
<protein>
    <recommendedName>
        <fullName evidence="1">F-box domain-containing protein</fullName>
    </recommendedName>
</protein>
<dbReference type="Gramene" id="TVU19682">
    <property type="protein sequence ID" value="TVU19682"/>
    <property type="gene ID" value="EJB05_35846"/>
</dbReference>
<sequence>MLQSASPKWPLVLAPPATPYVSTTLRRLDYRVQLPRGSEGFPTEADQARQGDVDRQDDDLVRVLPDDALTNVLRRLTPLDLAVSRCVREAWCEIIDDRRLLLPHLLPHAVEGIFIKFNCLESWELLARPMAAPSISSRLDFLPDIKHTMDHCNGLLLMEDYVVNPATGRICLSSGKYEVIKPPIDISDSRGSGRCYLGRSEHGVYFALVINSSERSSGLWVWILKEFCGQMEWVLKHQTNLKHILARQNFVQKIDGPWIFQDINYFRNNNEDGDDEEEDVKFEWDYKNDDVFETEEVRVAEYDKYIGFLGFHPYKEVVFMSEEITRGLTYHLNSSKVQDLGNIIPINYFKQDRYHGFIRKSFVYTPCWIGEIPLSNFQYTHLED</sequence>
<proteinExistence type="predicted"/>
<accession>A0A5J9U7L4</accession>
<dbReference type="InterPro" id="IPR001810">
    <property type="entry name" value="F-box_dom"/>
</dbReference>
<evidence type="ECO:0000259" key="1">
    <source>
        <dbReference type="Pfam" id="PF00646"/>
    </source>
</evidence>
<dbReference type="EMBL" id="RWGY01000029">
    <property type="protein sequence ID" value="TVU19682.1"/>
    <property type="molecule type" value="Genomic_DNA"/>
</dbReference>
<name>A0A5J9U7L4_9POAL</name>
<organism evidence="2 3">
    <name type="scientific">Eragrostis curvula</name>
    <name type="common">weeping love grass</name>
    <dbReference type="NCBI Taxonomy" id="38414"/>
    <lineage>
        <taxon>Eukaryota</taxon>
        <taxon>Viridiplantae</taxon>
        <taxon>Streptophyta</taxon>
        <taxon>Embryophyta</taxon>
        <taxon>Tracheophyta</taxon>
        <taxon>Spermatophyta</taxon>
        <taxon>Magnoliopsida</taxon>
        <taxon>Liliopsida</taxon>
        <taxon>Poales</taxon>
        <taxon>Poaceae</taxon>
        <taxon>PACMAD clade</taxon>
        <taxon>Chloridoideae</taxon>
        <taxon>Eragrostideae</taxon>
        <taxon>Eragrostidinae</taxon>
        <taxon>Eragrostis</taxon>
    </lineage>
</organism>
<dbReference type="Pfam" id="PF00646">
    <property type="entry name" value="F-box"/>
    <property type="match status" value="1"/>
</dbReference>
<dbReference type="PANTHER" id="PTHR34591">
    <property type="entry name" value="OS03G0653100 PROTEIN-RELATED"/>
    <property type="match status" value="1"/>
</dbReference>
<gene>
    <name evidence="2" type="ORF">EJB05_35846</name>
</gene>
<evidence type="ECO:0000313" key="3">
    <source>
        <dbReference type="Proteomes" id="UP000324897"/>
    </source>
</evidence>